<dbReference type="EMBL" id="JARJCW010000046">
    <property type="protein sequence ID" value="KAJ7204724.1"/>
    <property type="molecule type" value="Genomic_DNA"/>
</dbReference>
<reference evidence="2" key="1">
    <citation type="submission" date="2023-03" db="EMBL/GenBank/DDBJ databases">
        <title>Massive genome expansion in bonnet fungi (Mycena s.s.) driven by repeated elements and novel gene families across ecological guilds.</title>
        <authorList>
            <consortium name="Lawrence Berkeley National Laboratory"/>
            <person name="Harder C.B."/>
            <person name="Miyauchi S."/>
            <person name="Viragh M."/>
            <person name="Kuo A."/>
            <person name="Thoen E."/>
            <person name="Andreopoulos B."/>
            <person name="Lu D."/>
            <person name="Skrede I."/>
            <person name="Drula E."/>
            <person name="Henrissat B."/>
            <person name="Morin E."/>
            <person name="Kohler A."/>
            <person name="Barry K."/>
            <person name="LaButti K."/>
            <person name="Morin E."/>
            <person name="Salamov A."/>
            <person name="Lipzen A."/>
            <person name="Mereny Z."/>
            <person name="Hegedus B."/>
            <person name="Baldrian P."/>
            <person name="Stursova M."/>
            <person name="Weitz H."/>
            <person name="Taylor A."/>
            <person name="Grigoriev I.V."/>
            <person name="Nagy L.G."/>
            <person name="Martin F."/>
            <person name="Kauserud H."/>
        </authorList>
    </citation>
    <scope>NUCLEOTIDE SEQUENCE</scope>
    <source>
        <strain evidence="2">9144</strain>
    </source>
</reference>
<protein>
    <submittedName>
        <fullName evidence="2">Uncharacterized protein</fullName>
    </submittedName>
</protein>
<evidence type="ECO:0000256" key="1">
    <source>
        <dbReference type="SAM" id="MobiDB-lite"/>
    </source>
</evidence>
<feature type="region of interest" description="Disordered" evidence="1">
    <location>
        <begin position="170"/>
        <end position="189"/>
    </location>
</feature>
<comment type="caution">
    <text evidence="2">The sequence shown here is derived from an EMBL/GenBank/DDBJ whole genome shotgun (WGS) entry which is preliminary data.</text>
</comment>
<feature type="compositionally biased region" description="Basic and acidic residues" evidence="1">
    <location>
        <begin position="41"/>
        <end position="56"/>
    </location>
</feature>
<evidence type="ECO:0000313" key="3">
    <source>
        <dbReference type="Proteomes" id="UP001219525"/>
    </source>
</evidence>
<name>A0AAD6V732_9AGAR</name>
<proteinExistence type="predicted"/>
<gene>
    <name evidence="2" type="ORF">GGX14DRAFT_645997</name>
</gene>
<sequence length="339" mass="37406">MPTPAAQQVEPDSTNPSPLDVADAAIQVEARFTKTTPSYTEEQRKAIRAIPMRDGDGGSLGPMKAYYIPSVPTTDPVASAYERERRRKMFALTKARFPDFKVPMPFVPVSENSEMESTMPTPAAQQVEPDSTTPSQLDVADAAIQAMARFTSTTPTYTEEQRKAIRAIPMRDGDGGSLGPMKGYHMPSMPTTAYERERRRKMFALTKARFPDLKVPMPFVPVSENSEMESTMPTPAAQQVEPDSTTPSQLDVADAAVQAMARFTGTTPAYTEEQRKAIRAIPMRDGDGGSLGPMKGYQMPPMPTTADERERRRKMFALTKAAFPDLKVPMPFVSVRARE</sequence>
<feature type="region of interest" description="Disordered" evidence="1">
    <location>
        <begin position="225"/>
        <end position="247"/>
    </location>
</feature>
<dbReference type="AlphaFoldDB" id="A0AAD6V732"/>
<dbReference type="Proteomes" id="UP001219525">
    <property type="component" value="Unassembled WGS sequence"/>
</dbReference>
<evidence type="ECO:0000313" key="2">
    <source>
        <dbReference type="EMBL" id="KAJ7204724.1"/>
    </source>
</evidence>
<accession>A0AAD6V732</accession>
<feature type="region of interest" description="Disordered" evidence="1">
    <location>
        <begin position="35"/>
        <end position="58"/>
    </location>
</feature>
<organism evidence="2 3">
    <name type="scientific">Mycena pura</name>
    <dbReference type="NCBI Taxonomy" id="153505"/>
    <lineage>
        <taxon>Eukaryota</taxon>
        <taxon>Fungi</taxon>
        <taxon>Dikarya</taxon>
        <taxon>Basidiomycota</taxon>
        <taxon>Agaricomycotina</taxon>
        <taxon>Agaricomycetes</taxon>
        <taxon>Agaricomycetidae</taxon>
        <taxon>Agaricales</taxon>
        <taxon>Marasmiineae</taxon>
        <taxon>Mycenaceae</taxon>
        <taxon>Mycena</taxon>
    </lineage>
</organism>
<feature type="region of interest" description="Disordered" evidence="1">
    <location>
        <begin position="283"/>
        <end position="305"/>
    </location>
</feature>
<keyword evidence="3" id="KW-1185">Reference proteome</keyword>
<feature type="region of interest" description="Disordered" evidence="1">
    <location>
        <begin position="112"/>
        <end position="134"/>
    </location>
</feature>